<keyword evidence="1" id="KW-0732">Signal</keyword>
<dbReference type="EMBL" id="SCFV01000002">
    <property type="protein sequence ID" value="TRO20254.1"/>
    <property type="molecule type" value="Genomic_DNA"/>
</dbReference>
<accession>A0ABD7S253</accession>
<dbReference type="Proteomes" id="UP000317327">
    <property type="component" value="Unassembled WGS sequence"/>
</dbReference>
<comment type="caution">
    <text evidence="2">The sequence shown here is derived from an EMBL/GenBank/DDBJ whole genome shotgun (WGS) entry which is preliminary data.</text>
</comment>
<dbReference type="AlphaFoldDB" id="A0ABD7S253"/>
<protein>
    <submittedName>
        <fullName evidence="2">Uncharacterized protein</fullName>
    </submittedName>
</protein>
<feature type="signal peptide" evidence="1">
    <location>
        <begin position="1"/>
        <end position="18"/>
    </location>
</feature>
<evidence type="ECO:0000313" key="3">
    <source>
        <dbReference type="Proteomes" id="UP000317327"/>
    </source>
</evidence>
<reference evidence="2 3" key="1">
    <citation type="submission" date="2019-01" db="EMBL/GenBank/DDBJ databases">
        <title>Whole genome shotgun sequencing of Pseudomonas spp. isolated by its ability to degrade furfural.</title>
        <authorList>
            <person name="Donoso R."/>
            <person name="Farkas C."/>
            <person name="Villegas P."/>
            <person name="Gonzales-Toro F."/>
            <person name="Guajardo-Parra M."/>
            <person name="Araya-Nail M."/>
            <person name="Morgante V."/>
            <person name="Perez-Pantoja D."/>
        </authorList>
    </citation>
    <scope>NUCLEOTIDE SEQUENCE [LARGE SCALE GENOMIC DNA]</scope>
    <source>
        <strain evidence="2 3">VN231</strain>
    </source>
</reference>
<gene>
    <name evidence="2" type="ORF">EQ836_05040</name>
</gene>
<feature type="chain" id="PRO_5044771567" evidence="1">
    <location>
        <begin position="19"/>
        <end position="215"/>
    </location>
</feature>
<organism evidence="2 3">
    <name type="scientific">Ectopseudomonas mendocina</name>
    <name type="common">Pseudomonas mendocina</name>
    <dbReference type="NCBI Taxonomy" id="300"/>
    <lineage>
        <taxon>Bacteria</taxon>
        <taxon>Pseudomonadati</taxon>
        <taxon>Pseudomonadota</taxon>
        <taxon>Gammaproteobacteria</taxon>
        <taxon>Pseudomonadales</taxon>
        <taxon>Pseudomonadaceae</taxon>
        <taxon>Ectopseudomonas</taxon>
    </lineage>
</organism>
<proteinExistence type="predicted"/>
<dbReference type="RefSeq" id="WP_143500541.1">
    <property type="nucleotide sequence ID" value="NZ_SCFV01000002.1"/>
</dbReference>
<evidence type="ECO:0000256" key="1">
    <source>
        <dbReference type="SAM" id="SignalP"/>
    </source>
</evidence>
<name>A0ABD7S253_ECTME</name>
<evidence type="ECO:0000313" key="2">
    <source>
        <dbReference type="EMBL" id="TRO20254.1"/>
    </source>
</evidence>
<sequence length="215" mass="22992">MRSLAIAALACSAATVFAAPPTPPSPTQIAAWSPEEINEMGPSIDKLLPITLKGGEQAYLASVSYENAGRNFWAGYLLVRPQIGEARPLDEFGGQYNQIRTLDEYSTSHSAVIIGGAGSGQGTSESSYSLVVFDGWAVKTLFSASESDNSGNCGAYVERDCSGNRVFINVFAGDANSKRVGLLVSNLQYSSPDIEATPYEYSQETEILFLDNPNQ</sequence>